<evidence type="ECO:0000313" key="2">
    <source>
        <dbReference type="EMBL" id="MDV6373783.1"/>
    </source>
</evidence>
<accession>A0ABU4DN54</accession>
<proteinExistence type="predicted"/>
<evidence type="ECO:0000259" key="1">
    <source>
        <dbReference type="PROSITE" id="PS51534"/>
    </source>
</evidence>
<gene>
    <name evidence="2" type="ORF">ORD21_04125</name>
</gene>
<organism evidence="2 3">
    <name type="scientific">Deinococcus arenicola</name>
    <dbReference type="NCBI Taxonomy" id="2994950"/>
    <lineage>
        <taxon>Bacteria</taxon>
        <taxon>Thermotogati</taxon>
        <taxon>Deinococcota</taxon>
        <taxon>Deinococci</taxon>
        <taxon>Deinococcales</taxon>
        <taxon>Deinococcaceae</taxon>
        <taxon>Deinococcus</taxon>
    </lineage>
</organism>
<dbReference type="RefSeq" id="WP_317639100.1">
    <property type="nucleotide sequence ID" value="NZ_JAPMIV010000004.1"/>
</dbReference>
<dbReference type="PROSITE" id="PS51534">
    <property type="entry name" value="SEFIR"/>
    <property type="match status" value="1"/>
</dbReference>
<dbReference type="Pfam" id="PF13676">
    <property type="entry name" value="TIR_2"/>
    <property type="match status" value="1"/>
</dbReference>
<sequence>MTASTTSDEHPRTFISYAWTTPAHEMRVQNLVDQLRRDGIDALLDKYHLRPGMDADQYMEQVAARGEVGKVIAICDPNYVGKVDRRQGGAGKEGTIMSTGVYDQLLAGGEAGRRFVAVVFDKAEGVSPTPAMFSSSLHIDMSTQELYDANYDELLRFLYDQPRLVAPSIGTRPSHLQSSQSGAITATTWPRASALRRAIGSNQGVSVAFQNYLEAVADTISSMPLAVTEHQFDLQKGLRESGLLLPLRNEFVDLMQYAARHDVLDAAALGDFFEETINRLESIQAIDIATQFHRLLLMELMVFLTAICVRNNRAISLNELTSRTYYRTNFHRKMTPDTFGRIFYIEREFRSIYNSLLGKKWIKPEGDWLFNRETSTGFSHQEMMQADLILLLKSRILRSKGLSGSPWYGFSGPYWTEADDFSFFVKLSSRRNLVIWLNFFESEMDDLKDNIIAALPDQALYEITNDGIGNTEWFLKLDTYGTRP</sequence>
<keyword evidence="3" id="KW-1185">Reference proteome</keyword>
<comment type="caution">
    <text evidence="2">The sequence shown here is derived from an EMBL/GenBank/DDBJ whole genome shotgun (WGS) entry which is preliminary data.</text>
</comment>
<dbReference type="EMBL" id="JAPMIV010000004">
    <property type="protein sequence ID" value="MDV6373783.1"/>
    <property type="molecule type" value="Genomic_DNA"/>
</dbReference>
<name>A0ABU4DN54_9DEIO</name>
<protein>
    <submittedName>
        <fullName evidence="2">TIR domain-containing protein</fullName>
    </submittedName>
</protein>
<dbReference type="InterPro" id="IPR013568">
    <property type="entry name" value="SEFIR_dom"/>
</dbReference>
<dbReference type="Proteomes" id="UP001276150">
    <property type="component" value="Unassembled WGS sequence"/>
</dbReference>
<reference evidence="2 3" key="1">
    <citation type="submission" date="2022-11" db="EMBL/GenBank/DDBJ databases">
        <title>Deinococcus ZS9-10, Low Temperature and Draught-tolerating, UV-resistant Bacteria from Continental Antarctica.</title>
        <authorList>
            <person name="Cheng L."/>
        </authorList>
    </citation>
    <scope>NUCLEOTIDE SEQUENCE [LARGE SCALE GENOMIC DNA]</scope>
    <source>
        <strain evidence="2 3">ZS9-10</strain>
    </source>
</reference>
<feature type="domain" description="SEFIR" evidence="1">
    <location>
        <begin position="10"/>
        <end position="150"/>
    </location>
</feature>
<evidence type="ECO:0000313" key="3">
    <source>
        <dbReference type="Proteomes" id="UP001276150"/>
    </source>
</evidence>
<dbReference type="InterPro" id="IPR035897">
    <property type="entry name" value="Toll_tir_struct_dom_sf"/>
</dbReference>
<dbReference type="InterPro" id="IPR000157">
    <property type="entry name" value="TIR_dom"/>
</dbReference>
<dbReference type="Gene3D" id="3.40.50.10140">
    <property type="entry name" value="Toll/interleukin-1 receptor homology (TIR) domain"/>
    <property type="match status" value="1"/>
</dbReference>